<dbReference type="Proteomes" id="UP000494165">
    <property type="component" value="Unassembled WGS sequence"/>
</dbReference>
<sequence length="438" mass="48940">MVFAACGFVAKEWSATTKTMDDRREFENTYEDYGSLIDKERNDIVNIYLENKLNVEFCASLKKSAESLLVILDRHLQHTHDQDSDYSVYTGSCGIALLYYHISHLQDAKKFLKLAEGLLEPTLPRLKGKRLSMLTGDAGPLAVSAAVHWHLGNKEKSAALCLRLVELLPRVLDLKSDLPDEVLYGRAGYLLALLFVKIHTSEVAVDNRCLQKVVTAIITSGKTMAAADSHGPPLMYEWHGKKYLGAAHGIAGILYVLLQSMDYLSEEKQKEIEPLICGTLDHILGLCFPSGNFPSSIGNNSDRLVHWCHGSPAFIPVLCAAYKKFNHAKYLHAAKTCGEVIWKRGLLKKGYGLCHGVAGNGYALLQLYQTTQDFKYLYQGLQFAHWCTTYNKYQSRTPDRPYSLFEGIAGTIHFLIDARCPDQAKFPAFTLRVVLVLG</sequence>
<proteinExistence type="inferred from homology"/>
<accession>A0A8S1D7N5</accession>
<comment type="similarity">
    <text evidence="1">Belongs to the LanC-like protein family.</text>
</comment>
<dbReference type="GO" id="GO:0005975">
    <property type="term" value="P:carbohydrate metabolic process"/>
    <property type="evidence" value="ECO:0007669"/>
    <property type="project" value="InterPro"/>
</dbReference>
<gene>
    <name evidence="3" type="ORF">CLODIP_2_CD04038</name>
</gene>
<dbReference type="GO" id="GO:0005886">
    <property type="term" value="C:plasma membrane"/>
    <property type="evidence" value="ECO:0007669"/>
    <property type="project" value="TreeGrafter"/>
</dbReference>
<evidence type="ECO:0008006" key="5">
    <source>
        <dbReference type="Google" id="ProtNLM"/>
    </source>
</evidence>
<dbReference type="InterPro" id="IPR012341">
    <property type="entry name" value="6hp_glycosidase-like_sf"/>
</dbReference>
<dbReference type="InterPro" id="IPR007822">
    <property type="entry name" value="LANC-like"/>
</dbReference>
<dbReference type="EMBL" id="CADEPI010000128">
    <property type="protein sequence ID" value="CAB3376498.1"/>
    <property type="molecule type" value="Genomic_DNA"/>
</dbReference>
<evidence type="ECO:0000313" key="3">
    <source>
        <dbReference type="EMBL" id="CAB3376498.1"/>
    </source>
</evidence>
<keyword evidence="2" id="KW-0479">Metal-binding</keyword>
<feature type="binding site" evidence="2">
    <location>
        <position position="355"/>
    </location>
    <ligand>
        <name>Zn(2+)</name>
        <dbReference type="ChEBI" id="CHEBI:29105"/>
    </ligand>
</feature>
<keyword evidence="4" id="KW-1185">Reference proteome</keyword>
<organism evidence="3 4">
    <name type="scientific">Cloeon dipterum</name>
    <dbReference type="NCBI Taxonomy" id="197152"/>
    <lineage>
        <taxon>Eukaryota</taxon>
        <taxon>Metazoa</taxon>
        <taxon>Ecdysozoa</taxon>
        <taxon>Arthropoda</taxon>
        <taxon>Hexapoda</taxon>
        <taxon>Insecta</taxon>
        <taxon>Pterygota</taxon>
        <taxon>Palaeoptera</taxon>
        <taxon>Ephemeroptera</taxon>
        <taxon>Pisciforma</taxon>
        <taxon>Baetidae</taxon>
        <taxon>Cloeon</taxon>
    </lineage>
</organism>
<dbReference type="PANTHER" id="PTHR12736:SF21">
    <property type="entry name" value="LANC-LIKE PROTEIN 2"/>
    <property type="match status" value="1"/>
</dbReference>
<dbReference type="GO" id="GO:0046872">
    <property type="term" value="F:metal ion binding"/>
    <property type="evidence" value="ECO:0007669"/>
    <property type="project" value="UniProtKB-KW"/>
</dbReference>
<dbReference type="PRINTS" id="PR01951">
    <property type="entry name" value="LANCEUKARYTE"/>
</dbReference>
<name>A0A8S1D7N5_9INSE</name>
<dbReference type="CDD" id="cd04794">
    <property type="entry name" value="euk_LANCL"/>
    <property type="match status" value="1"/>
</dbReference>
<protein>
    <recommendedName>
        <fullName evidence="5">LanC-like protein 2</fullName>
    </recommendedName>
</protein>
<dbReference type="SMART" id="SM01260">
    <property type="entry name" value="LANC_like"/>
    <property type="match status" value="1"/>
</dbReference>
<dbReference type="PANTHER" id="PTHR12736">
    <property type="entry name" value="LANC-LIKE PROTEIN"/>
    <property type="match status" value="1"/>
</dbReference>
<dbReference type="PRINTS" id="PR01950">
    <property type="entry name" value="LANCSUPER"/>
</dbReference>
<dbReference type="AlphaFoldDB" id="A0A8S1D7N5"/>
<evidence type="ECO:0000256" key="2">
    <source>
        <dbReference type="PIRSR" id="PIRSR607822-1"/>
    </source>
</evidence>
<dbReference type="Pfam" id="PF05147">
    <property type="entry name" value="LANC_like"/>
    <property type="match status" value="1"/>
</dbReference>
<dbReference type="Gene3D" id="1.50.10.10">
    <property type="match status" value="1"/>
</dbReference>
<evidence type="ECO:0000313" key="4">
    <source>
        <dbReference type="Proteomes" id="UP000494165"/>
    </source>
</evidence>
<reference evidence="3 4" key="1">
    <citation type="submission" date="2020-04" db="EMBL/GenBank/DDBJ databases">
        <authorList>
            <person name="Alioto T."/>
            <person name="Alioto T."/>
            <person name="Gomez Garrido J."/>
        </authorList>
    </citation>
    <scope>NUCLEOTIDE SEQUENCE [LARGE SCALE GENOMIC DNA]</scope>
</reference>
<comment type="caution">
    <text evidence="3">The sequence shown here is derived from an EMBL/GenBank/DDBJ whole genome shotgun (WGS) entry which is preliminary data.</text>
</comment>
<evidence type="ECO:0000256" key="1">
    <source>
        <dbReference type="ARBA" id="ARBA00007179"/>
    </source>
</evidence>
<keyword evidence="2" id="KW-0862">Zinc</keyword>
<dbReference type="OrthoDB" id="10257263at2759"/>
<feature type="binding site" evidence="2">
    <location>
        <position position="354"/>
    </location>
    <ligand>
        <name>Zn(2+)</name>
        <dbReference type="ChEBI" id="CHEBI:29105"/>
    </ligand>
</feature>
<dbReference type="InterPro" id="IPR020464">
    <property type="entry name" value="LanC-like_prot_euk"/>
</dbReference>
<dbReference type="SUPFAM" id="SSF158745">
    <property type="entry name" value="LanC-like"/>
    <property type="match status" value="1"/>
</dbReference>
<dbReference type="GO" id="GO:0031179">
    <property type="term" value="P:peptide modification"/>
    <property type="evidence" value="ECO:0007669"/>
    <property type="project" value="InterPro"/>
</dbReference>
<feature type="binding site" evidence="2">
    <location>
        <position position="308"/>
    </location>
    <ligand>
        <name>Zn(2+)</name>
        <dbReference type="ChEBI" id="CHEBI:29105"/>
    </ligand>
</feature>